<evidence type="ECO:0000313" key="2">
    <source>
        <dbReference type="Proteomes" id="UP000075583"/>
    </source>
</evidence>
<dbReference type="OrthoDB" id="982589at2"/>
<keyword evidence="2" id="KW-1185">Reference proteome</keyword>
<name>A0A150X6Y6_ROSEK</name>
<reference evidence="1" key="1">
    <citation type="submission" date="2016-01" db="EMBL/GenBank/DDBJ databases">
        <title>Genome sequencing of Roseivirga ehrenbergii KMM 6017.</title>
        <authorList>
            <person name="Selvaratnam C."/>
            <person name="Thevarajoo S."/>
            <person name="Goh K.M."/>
            <person name="Ee R."/>
            <person name="Chan K.-G."/>
            <person name="Chong C.S."/>
        </authorList>
    </citation>
    <scope>NUCLEOTIDE SEQUENCE [LARGE SCALE GENOMIC DNA]</scope>
    <source>
        <strain evidence="1">KMM 6017</strain>
    </source>
</reference>
<evidence type="ECO:0000313" key="1">
    <source>
        <dbReference type="EMBL" id="KYG74481.1"/>
    </source>
</evidence>
<dbReference type="Proteomes" id="UP000075583">
    <property type="component" value="Unassembled WGS sequence"/>
</dbReference>
<accession>A0A150X6Y6</accession>
<dbReference type="RefSeq" id="WP_062591588.1">
    <property type="nucleotide sequence ID" value="NZ_LQZQ01000045.1"/>
</dbReference>
<protein>
    <submittedName>
        <fullName evidence="1">Uncharacterized protein</fullName>
    </submittedName>
</protein>
<organism evidence="1 2">
    <name type="scientific">Roseivirga ehrenbergii (strain DSM 102268 / JCM 13514 / KCTC 12282 / NCIMB 14502 / KMM 6017)</name>
    <dbReference type="NCBI Taxonomy" id="279360"/>
    <lineage>
        <taxon>Bacteria</taxon>
        <taxon>Pseudomonadati</taxon>
        <taxon>Bacteroidota</taxon>
        <taxon>Cytophagia</taxon>
        <taxon>Cytophagales</taxon>
        <taxon>Roseivirgaceae</taxon>
        <taxon>Roseivirga</taxon>
    </lineage>
</organism>
<dbReference type="AlphaFoldDB" id="A0A150X6Y6"/>
<comment type="caution">
    <text evidence="1">The sequence shown here is derived from an EMBL/GenBank/DDBJ whole genome shotgun (WGS) entry which is preliminary data.</text>
</comment>
<dbReference type="EMBL" id="LQZQ01000045">
    <property type="protein sequence ID" value="KYG74481.1"/>
    <property type="molecule type" value="Genomic_DNA"/>
</dbReference>
<dbReference type="STRING" id="279360.MB14_04520"/>
<proteinExistence type="predicted"/>
<gene>
    <name evidence="1" type="ORF">MB14_04520</name>
</gene>
<sequence>MDIQAEKRDLIQWLSGLNDLRMIKLVGTLRKASEADSGSKLTKAEIAAIDQGLRSIKEGKVKSHDDVMELTKKEFPNLFE</sequence>